<sequence>MTKQPEARQIIQYNKKSIRKMKNVVGDAESALSLTAMQVLVFYLVFILMVFGCHLACKLMPNASPIQLFVAVIAISCSIGFSAWYKQK</sequence>
<keyword evidence="1" id="KW-0812">Transmembrane</keyword>
<name>A0A1Y1SA02_9MICR</name>
<accession>A0A1Y1SA02</accession>
<feature type="transmembrane region" description="Helical" evidence="1">
    <location>
        <begin position="68"/>
        <end position="85"/>
    </location>
</feature>
<dbReference type="VEuPathDB" id="MicrosporidiaDB:ECANGB1_1710"/>
<organism evidence="2 3">
    <name type="scientific">Enterospora canceri</name>
    <dbReference type="NCBI Taxonomy" id="1081671"/>
    <lineage>
        <taxon>Eukaryota</taxon>
        <taxon>Fungi</taxon>
        <taxon>Fungi incertae sedis</taxon>
        <taxon>Microsporidia</taxon>
        <taxon>Enterocytozoonidae</taxon>
        <taxon>Enterospora</taxon>
    </lineage>
</organism>
<reference evidence="2 3" key="1">
    <citation type="journal article" date="2017" name="Environ. Microbiol.">
        <title>Decay of the glycolytic pathway and adaptation to intranuclear parasitism within Enterocytozoonidae microsporidia.</title>
        <authorList>
            <person name="Wiredu Boakye D."/>
            <person name="Jaroenlak P."/>
            <person name="Prachumwat A."/>
            <person name="Williams T.A."/>
            <person name="Bateman K.S."/>
            <person name="Itsathitphaisarn O."/>
            <person name="Sritunyalucksana K."/>
            <person name="Paszkiewicz K.H."/>
            <person name="Moore K.A."/>
            <person name="Stentiford G.D."/>
            <person name="Williams B.A."/>
        </authorList>
    </citation>
    <scope>NUCLEOTIDE SEQUENCE [LARGE SCALE GENOMIC DNA]</scope>
    <source>
        <strain evidence="2 3">GB1</strain>
    </source>
</reference>
<evidence type="ECO:0000256" key="1">
    <source>
        <dbReference type="SAM" id="Phobius"/>
    </source>
</evidence>
<dbReference type="AlphaFoldDB" id="A0A1Y1SA02"/>
<gene>
    <name evidence="2" type="ORF">ECANGB1_1710</name>
</gene>
<keyword evidence="1" id="KW-0472">Membrane</keyword>
<evidence type="ECO:0000313" key="2">
    <source>
        <dbReference type="EMBL" id="ORD95020.1"/>
    </source>
</evidence>
<dbReference type="Proteomes" id="UP000192639">
    <property type="component" value="Unassembled WGS sequence"/>
</dbReference>
<dbReference type="OrthoDB" id="10324499at2759"/>
<comment type="caution">
    <text evidence="2">The sequence shown here is derived from an EMBL/GenBank/DDBJ whole genome shotgun (WGS) entry which is preliminary data.</text>
</comment>
<proteinExistence type="predicted"/>
<keyword evidence="1" id="KW-1133">Transmembrane helix</keyword>
<evidence type="ECO:0000313" key="3">
    <source>
        <dbReference type="Proteomes" id="UP000192639"/>
    </source>
</evidence>
<protein>
    <submittedName>
        <fullName evidence="2">Uncharacterized protein</fullName>
    </submittedName>
</protein>
<feature type="transmembrane region" description="Helical" evidence="1">
    <location>
        <begin position="31"/>
        <end position="56"/>
    </location>
</feature>
<dbReference type="EMBL" id="LWDP01000005">
    <property type="protein sequence ID" value="ORD95020.1"/>
    <property type="molecule type" value="Genomic_DNA"/>
</dbReference>
<keyword evidence="3" id="KW-1185">Reference proteome</keyword>